<reference evidence="5" key="1">
    <citation type="journal article" date="2023" name="Science">
        <title>Elucidation of the pathway for biosynthesis of saponin adjuvants from the soapbark tree.</title>
        <authorList>
            <person name="Reed J."/>
            <person name="Orme A."/>
            <person name="El-Demerdash A."/>
            <person name="Owen C."/>
            <person name="Martin L.B.B."/>
            <person name="Misra R.C."/>
            <person name="Kikuchi S."/>
            <person name="Rejzek M."/>
            <person name="Martin A.C."/>
            <person name="Harkess A."/>
            <person name="Leebens-Mack J."/>
            <person name="Louveau T."/>
            <person name="Stephenson M.J."/>
            <person name="Osbourn A."/>
        </authorList>
    </citation>
    <scope>NUCLEOTIDE SEQUENCE</scope>
    <source>
        <strain evidence="5">S10</strain>
    </source>
</reference>
<evidence type="ECO:0000259" key="4">
    <source>
        <dbReference type="PROSITE" id="PS51473"/>
    </source>
</evidence>
<dbReference type="FunFam" id="3.30.430.20:FF:000002">
    <property type="entry name" value="Cysteine-rich receptor-like protein kinase 10"/>
    <property type="match status" value="1"/>
</dbReference>
<evidence type="ECO:0000313" key="5">
    <source>
        <dbReference type="EMBL" id="KAJ7946221.1"/>
    </source>
</evidence>
<dbReference type="EMBL" id="JARAOO010000013">
    <property type="protein sequence ID" value="KAJ7946221.1"/>
    <property type="molecule type" value="Genomic_DNA"/>
</dbReference>
<evidence type="ECO:0000256" key="2">
    <source>
        <dbReference type="ARBA" id="ARBA00022737"/>
    </source>
</evidence>
<keyword evidence="5" id="KW-0808">Transferase</keyword>
<accession>A0AAD7KUW5</accession>
<feature type="domain" description="Gnk2-homologous" evidence="4">
    <location>
        <begin position="28"/>
        <end position="131"/>
    </location>
</feature>
<dbReference type="GO" id="GO:0016301">
    <property type="term" value="F:kinase activity"/>
    <property type="evidence" value="ECO:0007669"/>
    <property type="project" value="UniProtKB-KW"/>
</dbReference>
<evidence type="ECO:0000256" key="3">
    <source>
        <dbReference type="SAM" id="SignalP"/>
    </source>
</evidence>
<feature type="signal peptide" evidence="3">
    <location>
        <begin position="1"/>
        <end position="25"/>
    </location>
</feature>
<feature type="domain" description="Gnk2-homologous" evidence="4">
    <location>
        <begin position="137"/>
        <end position="243"/>
    </location>
</feature>
<keyword evidence="5" id="KW-0418">Kinase</keyword>
<keyword evidence="1 3" id="KW-0732">Signal</keyword>
<dbReference type="CDD" id="cd23509">
    <property type="entry name" value="Gnk2-like"/>
    <property type="match status" value="3"/>
</dbReference>
<protein>
    <submittedName>
        <fullName evidence="5">Cysteine rich receptor like kinase</fullName>
    </submittedName>
</protein>
<organism evidence="5 6">
    <name type="scientific">Quillaja saponaria</name>
    <name type="common">Soap bark tree</name>
    <dbReference type="NCBI Taxonomy" id="32244"/>
    <lineage>
        <taxon>Eukaryota</taxon>
        <taxon>Viridiplantae</taxon>
        <taxon>Streptophyta</taxon>
        <taxon>Embryophyta</taxon>
        <taxon>Tracheophyta</taxon>
        <taxon>Spermatophyta</taxon>
        <taxon>Magnoliopsida</taxon>
        <taxon>eudicotyledons</taxon>
        <taxon>Gunneridae</taxon>
        <taxon>Pentapetalae</taxon>
        <taxon>rosids</taxon>
        <taxon>fabids</taxon>
        <taxon>Fabales</taxon>
        <taxon>Quillajaceae</taxon>
        <taxon>Quillaja</taxon>
    </lineage>
</organism>
<keyword evidence="2" id="KW-0677">Repeat</keyword>
<keyword evidence="6" id="KW-1185">Reference proteome</keyword>
<evidence type="ECO:0000313" key="6">
    <source>
        <dbReference type="Proteomes" id="UP001163823"/>
    </source>
</evidence>
<dbReference type="PROSITE" id="PS51473">
    <property type="entry name" value="GNK2"/>
    <property type="match status" value="3"/>
</dbReference>
<dbReference type="FunFam" id="3.30.430.20:FF:000003">
    <property type="entry name" value="Cysteine-rich RLK (RECEPTOR-like protein kinase) 10"/>
    <property type="match status" value="2"/>
</dbReference>
<dbReference type="InterPro" id="IPR002902">
    <property type="entry name" value="GNK2"/>
</dbReference>
<dbReference type="Gene3D" id="3.30.430.20">
    <property type="entry name" value="Gnk2 domain, C-X8-C-X2-C motif"/>
    <property type="match status" value="3"/>
</dbReference>
<dbReference type="PANTHER" id="PTHR32099">
    <property type="entry name" value="CYSTEINE-RICH REPEAT SECRETORY PROTEIN"/>
    <property type="match status" value="1"/>
</dbReference>
<name>A0AAD7KUW5_QUISA</name>
<dbReference type="KEGG" id="qsa:O6P43_031184"/>
<gene>
    <name evidence="5" type="ORF">O6P43_031184</name>
</gene>
<dbReference type="PANTHER" id="PTHR32099:SF51">
    <property type="entry name" value="CYSTEINE-RICH RECEPTOR-LIKE PROTEIN KINASE 25 ISOFORM X1"/>
    <property type="match status" value="1"/>
</dbReference>
<comment type="caution">
    <text evidence="5">The sequence shown here is derived from an EMBL/GenBank/DDBJ whole genome shotgun (WGS) entry which is preliminary data.</text>
</comment>
<dbReference type="InterPro" id="IPR038408">
    <property type="entry name" value="GNK2_sf"/>
</dbReference>
<keyword evidence="5" id="KW-0675">Receptor</keyword>
<dbReference type="AlphaFoldDB" id="A0AAD7KUW5"/>
<proteinExistence type="predicted"/>
<dbReference type="Pfam" id="PF01657">
    <property type="entry name" value="Stress-antifung"/>
    <property type="match status" value="3"/>
</dbReference>
<feature type="chain" id="PRO_5042282232" evidence="3">
    <location>
        <begin position="26"/>
        <end position="401"/>
    </location>
</feature>
<feature type="domain" description="Gnk2-homologous" evidence="4">
    <location>
        <begin position="247"/>
        <end position="350"/>
    </location>
</feature>
<dbReference type="Proteomes" id="UP001163823">
    <property type="component" value="Chromosome 13"/>
</dbReference>
<sequence length="401" mass="45149">MSTIFSSRLLLFISFISILIPPITAQPSFRNHVCSNKGNYSANSTYHGNLNLLLANLFSYTNIQYDFFNASYGQNPDRVNAIGLCRGDVKSNICHGCLDDARSLLPRLCPNQKEAIGWYNECMLRYSNRSIFGIVDNDPTSCLHSENRAINLNLFNLALRNLLERLKTKAASSSSIRNFATGDATGQSYQIYALVQCTPDLSEQECSDCIEGVISEIPNCHEGGIGVRIDRPSCGFMYDNFQFYYPNFRNHVCSNKGNYSANSTYHANLNLLLANLFSYTNIQYGFYNVSYGQNPDRVNAIGLCRGDVKPNICHGCLDDARALLPRLCPNQKETIGWYNNCMLRYSNRSIFGIVDNDPISCLHSENRAPNLNLFNLALRNLLVRLKIKAASSRSIRNFAYR</sequence>
<evidence type="ECO:0000256" key="1">
    <source>
        <dbReference type="ARBA" id="ARBA00022729"/>
    </source>
</evidence>